<reference evidence="5" key="1">
    <citation type="submission" date="2021-02" db="EMBL/GenBank/DDBJ databases">
        <authorList>
            <person name="Dougan E. K."/>
            <person name="Rhodes N."/>
            <person name="Thang M."/>
            <person name="Chan C."/>
        </authorList>
    </citation>
    <scope>NUCLEOTIDE SEQUENCE</scope>
</reference>
<dbReference type="PANTHER" id="PTHR24107:SF2">
    <property type="entry name" value="NLR FAMILY CARD DOMAIN CONTAINING 3"/>
    <property type="match status" value="1"/>
</dbReference>
<keyword evidence="6" id="KW-1185">Reference proteome</keyword>
<dbReference type="SMART" id="SM00368">
    <property type="entry name" value="LRR_RI"/>
    <property type="match status" value="3"/>
</dbReference>
<dbReference type="GO" id="GO:0005856">
    <property type="term" value="C:cytoskeleton"/>
    <property type="evidence" value="ECO:0007669"/>
    <property type="project" value="UniProtKB-SubCell"/>
</dbReference>
<dbReference type="InterPro" id="IPR032675">
    <property type="entry name" value="LRR_dom_sf"/>
</dbReference>
<protein>
    <submittedName>
        <fullName evidence="5">Nlrc3 protein</fullName>
    </submittedName>
</protein>
<evidence type="ECO:0000256" key="2">
    <source>
        <dbReference type="ARBA" id="ARBA00022490"/>
    </source>
</evidence>
<accession>A0A812JED3</accession>
<sequence>MATETAEAAGTLPPLIQSLRLSARLSKSKRRKGSGVQRSVGSKVPEESTASWALVLSEQKEPQEELQDVLLQDVFRPRDHVLDLGGAGLGDHAAMAVAADWVRLQQLGLERLHLGGNDISDAGLTVLATAVKDAPSGKLRRLNLRGNNLSPAAAEALLSMLPCMPRLESLDLVANDLDAETASVLQAAAAARRQTSAVWTTIWQQKGYLADRLQRPVDVKDIPGCAPKQVDRVFV</sequence>
<comment type="subcellular location">
    <subcellularLocation>
        <location evidence="1">Cytoplasm</location>
        <location evidence="1">Cytoskeleton</location>
    </subcellularLocation>
</comment>
<dbReference type="AlphaFoldDB" id="A0A812JED3"/>
<dbReference type="Proteomes" id="UP000604046">
    <property type="component" value="Unassembled WGS sequence"/>
</dbReference>
<dbReference type="SUPFAM" id="SSF52047">
    <property type="entry name" value="RNI-like"/>
    <property type="match status" value="1"/>
</dbReference>
<dbReference type="EMBL" id="CAJNDS010000445">
    <property type="protein sequence ID" value="CAE7206732.1"/>
    <property type="molecule type" value="Genomic_DNA"/>
</dbReference>
<evidence type="ECO:0000313" key="5">
    <source>
        <dbReference type="EMBL" id="CAE7206732.1"/>
    </source>
</evidence>
<feature type="region of interest" description="Disordered" evidence="4">
    <location>
        <begin position="23"/>
        <end position="44"/>
    </location>
</feature>
<name>A0A812JED3_9DINO</name>
<dbReference type="InterPro" id="IPR001611">
    <property type="entry name" value="Leu-rich_rpt"/>
</dbReference>
<keyword evidence="3" id="KW-0206">Cytoskeleton</keyword>
<dbReference type="PANTHER" id="PTHR24107">
    <property type="entry name" value="YNEIN REGULATORY COMPLEX SUBUNIT 5"/>
    <property type="match status" value="1"/>
</dbReference>
<evidence type="ECO:0000256" key="3">
    <source>
        <dbReference type="ARBA" id="ARBA00023212"/>
    </source>
</evidence>
<dbReference type="Pfam" id="PF13516">
    <property type="entry name" value="LRR_6"/>
    <property type="match status" value="2"/>
</dbReference>
<gene>
    <name evidence="5" type="primary">Nlrc3</name>
    <name evidence="5" type="ORF">SNAT2548_LOCUS6614</name>
</gene>
<organism evidence="5 6">
    <name type="scientific">Symbiodinium natans</name>
    <dbReference type="NCBI Taxonomy" id="878477"/>
    <lineage>
        <taxon>Eukaryota</taxon>
        <taxon>Sar</taxon>
        <taxon>Alveolata</taxon>
        <taxon>Dinophyceae</taxon>
        <taxon>Suessiales</taxon>
        <taxon>Symbiodiniaceae</taxon>
        <taxon>Symbiodinium</taxon>
    </lineage>
</organism>
<comment type="caution">
    <text evidence="5">The sequence shown here is derived from an EMBL/GenBank/DDBJ whole genome shotgun (WGS) entry which is preliminary data.</text>
</comment>
<evidence type="ECO:0000313" key="6">
    <source>
        <dbReference type="Proteomes" id="UP000604046"/>
    </source>
</evidence>
<evidence type="ECO:0000256" key="1">
    <source>
        <dbReference type="ARBA" id="ARBA00004245"/>
    </source>
</evidence>
<dbReference type="InterPro" id="IPR052410">
    <property type="entry name" value="DRC5"/>
</dbReference>
<keyword evidence="2" id="KW-0963">Cytoplasm</keyword>
<evidence type="ECO:0000256" key="4">
    <source>
        <dbReference type="SAM" id="MobiDB-lite"/>
    </source>
</evidence>
<proteinExistence type="predicted"/>
<dbReference type="Gene3D" id="3.80.10.10">
    <property type="entry name" value="Ribonuclease Inhibitor"/>
    <property type="match status" value="1"/>
</dbReference>